<keyword evidence="6" id="KW-0106">Calcium</keyword>
<name>A0ABX5XI83_9BACT</name>
<evidence type="ECO:0000259" key="8">
    <source>
        <dbReference type="Pfam" id="PF00884"/>
    </source>
</evidence>
<evidence type="ECO:0000256" key="4">
    <source>
        <dbReference type="ARBA" id="ARBA00022729"/>
    </source>
</evidence>
<gene>
    <name evidence="9" type="primary">betC_4</name>
    <name evidence="9" type="ORF">TBK1r_06090</name>
</gene>
<feature type="domain" description="Sulfatase N-terminal" evidence="8">
    <location>
        <begin position="39"/>
        <end position="399"/>
    </location>
</feature>
<evidence type="ECO:0000256" key="3">
    <source>
        <dbReference type="ARBA" id="ARBA00022723"/>
    </source>
</evidence>
<dbReference type="EC" id="3.1.6.6" evidence="9"/>
<evidence type="ECO:0000256" key="1">
    <source>
        <dbReference type="ARBA" id="ARBA00001913"/>
    </source>
</evidence>
<evidence type="ECO:0000256" key="2">
    <source>
        <dbReference type="ARBA" id="ARBA00008779"/>
    </source>
</evidence>
<keyword evidence="3" id="KW-0479">Metal-binding</keyword>
<keyword evidence="7" id="KW-0175">Coiled coil</keyword>
<dbReference type="SUPFAM" id="SSF55486">
    <property type="entry name" value="Metalloproteases ('zincins'), catalytic domain"/>
    <property type="match status" value="1"/>
</dbReference>
<dbReference type="Gene3D" id="3.40.390.10">
    <property type="entry name" value="Collagenase (Catalytic Domain)"/>
    <property type="match status" value="1"/>
</dbReference>
<comment type="similarity">
    <text evidence="2">Belongs to the sulfatase family.</text>
</comment>
<dbReference type="InterPro" id="IPR035874">
    <property type="entry name" value="IDS"/>
</dbReference>
<dbReference type="InterPro" id="IPR017850">
    <property type="entry name" value="Alkaline_phosphatase_core_sf"/>
</dbReference>
<evidence type="ECO:0000313" key="9">
    <source>
        <dbReference type="EMBL" id="QDV81689.1"/>
    </source>
</evidence>
<dbReference type="PANTHER" id="PTHR45953:SF1">
    <property type="entry name" value="IDURONATE 2-SULFATASE"/>
    <property type="match status" value="1"/>
</dbReference>
<evidence type="ECO:0000256" key="5">
    <source>
        <dbReference type="ARBA" id="ARBA00022801"/>
    </source>
</evidence>
<reference evidence="9 10" key="1">
    <citation type="submission" date="2019-02" db="EMBL/GenBank/DDBJ databases">
        <title>Deep-cultivation of Planctomycetes and their phenomic and genomic characterization uncovers novel biology.</title>
        <authorList>
            <person name="Wiegand S."/>
            <person name="Jogler M."/>
            <person name="Boedeker C."/>
            <person name="Pinto D."/>
            <person name="Vollmers J."/>
            <person name="Rivas-Marin E."/>
            <person name="Kohn T."/>
            <person name="Peeters S.H."/>
            <person name="Heuer A."/>
            <person name="Rast P."/>
            <person name="Oberbeckmann S."/>
            <person name="Bunk B."/>
            <person name="Jeske O."/>
            <person name="Meyerdierks A."/>
            <person name="Storesund J.E."/>
            <person name="Kallscheuer N."/>
            <person name="Luecker S."/>
            <person name="Lage O.M."/>
            <person name="Pohl T."/>
            <person name="Merkel B.J."/>
            <person name="Hornburger P."/>
            <person name="Mueller R.-W."/>
            <person name="Bruemmer F."/>
            <person name="Labrenz M."/>
            <person name="Spormann A.M."/>
            <person name="Op den Camp H."/>
            <person name="Overmann J."/>
            <person name="Amann R."/>
            <person name="Jetten M.S.M."/>
            <person name="Mascher T."/>
            <person name="Medema M.H."/>
            <person name="Devos D.P."/>
            <person name="Kaster A.-K."/>
            <person name="Ovreas L."/>
            <person name="Rohde M."/>
            <person name="Galperin M.Y."/>
            <person name="Jogler C."/>
        </authorList>
    </citation>
    <scope>NUCLEOTIDE SEQUENCE [LARGE SCALE GENOMIC DNA]</scope>
    <source>
        <strain evidence="9 10">TBK1r</strain>
    </source>
</reference>
<evidence type="ECO:0000256" key="6">
    <source>
        <dbReference type="ARBA" id="ARBA00022837"/>
    </source>
</evidence>
<dbReference type="EMBL" id="CP036432">
    <property type="protein sequence ID" value="QDV81689.1"/>
    <property type="molecule type" value="Genomic_DNA"/>
</dbReference>
<dbReference type="GO" id="GO:0047753">
    <property type="term" value="F:choline-sulfatase activity"/>
    <property type="evidence" value="ECO:0007669"/>
    <property type="project" value="UniProtKB-EC"/>
</dbReference>
<dbReference type="InterPro" id="IPR024079">
    <property type="entry name" value="MetalloPept_cat_dom_sf"/>
</dbReference>
<proteinExistence type="inferred from homology"/>
<accession>A0ABX5XI83</accession>
<sequence length="759" mass="86866">MSAGFYRRVLTRWVMIVAVGIAAPFCVCGQDSADRLAKPNVLFIAVDDLRPELGCYGETAVHSPHIDALAQSGVLFERAYCQLAVCNPSRVSIMTGLRPDTTKVWDLVTRFRSTIPDAVTLPQHLIRHGYYAASFGKIFHNPWPDNQSWSQPHRWPEKRTLWSAEAKARQAQYKEKMRAEGRPERRIARIRPQATEVVDIDDHLHIDGAIAKQAFEAMERLSKTDQPFFLAAGFVRPHLPFVVPRKYWDLYDRESIALAKNAFLPKQSPGFAMNTMYELRDYIDFDQTPSPDQGPLDEAQQRRLKHGYYASVSFIDSLIGELLGRLDALGLADKTIVVLWSDHGWKLGEHNSWCKQTNYEIDARVPLIIRKPGAAGNGKATSALVELVDLYPTLCELTGLPVPSQLEGESLAPLLADPNQSWERPAFNQFRRQVDGEPAMGYAMRTDRYRYIEWQNRRTGKVVATELYDHHHDPGENSNVAGAVEHESLLGELHRQMWATLPPPPKYSVQPKPRPEIVVRNDRDEPLTMRSRQKRDADWIRNNDPRAAVPGYVSRAVEGWPVRIREQLLQTQAEATERALELLAEQLRTVKRLIPQPAVERLIDVPIWFSPKYEGFGPSGEYHPGADWLAKQGRHPKLHRCVEFTNIPIFEREVERMPVLVIHELAHAYHDQVLGFDHSEVRTLYEIAKNNGSYDAVLRGNGKTEKAYAMSNEREYFAETSEAYFGRNDFYPFDRAELETHDPRMVKLLEKLWQDRSEP</sequence>
<evidence type="ECO:0000313" key="10">
    <source>
        <dbReference type="Proteomes" id="UP000318081"/>
    </source>
</evidence>
<dbReference type="SUPFAM" id="SSF53649">
    <property type="entry name" value="Alkaline phosphatase-like"/>
    <property type="match status" value="1"/>
</dbReference>
<dbReference type="PANTHER" id="PTHR45953">
    <property type="entry name" value="IDURONATE 2-SULFATASE"/>
    <property type="match status" value="1"/>
</dbReference>
<dbReference type="Pfam" id="PF00884">
    <property type="entry name" value="Sulfatase"/>
    <property type="match status" value="1"/>
</dbReference>
<keyword evidence="10" id="KW-1185">Reference proteome</keyword>
<organism evidence="9 10">
    <name type="scientific">Stieleria magnilauensis</name>
    <dbReference type="NCBI Taxonomy" id="2527963"/>
    <lineage>
        <taxon>Bacteria</taxon>
        <taxon>Pseudomonadati</taxon>
        <taxon>Planctomycetota</taxon>
        <taxon>Planctomycetia</taxon>
        <taxon>Pirellulales</taxon>
        <taxon>Pirellulaceae</taxon>
        <taxon>Stieleria</taxon>
    </lineage>
</organism>
<dbReference type="Gene3D" id="3.40.720.10">
    <property type="entry name" value="Alkaline Phosphatase, subunit A"/>
    <property type="match status" value="1"/>
</dbReference>
<dbReference type="InterPro" id="IPR000917">
    <property type="entry name" value="Sulfatase_N"/>
</dbReference>
<evidence type="ECO:0000256" key="7">
    <source>
        <dbReference type="SAM" id="Coils"/>
    </source>
</evidence>
<feature type="coiled-coil region" evidence="7">
    <location>
        <begin position="565"/>
        <end position="593"/>
    </location>
</feature>
<dbReference type="CDD" id="cd16030">
    <property type="entry name" value="iduronate-2-sulfatase"/>
    <property type="match status" value="1"/>
</dbReference>
<protein>
    <submittedName>
        <fullName evidence="9">Choline-sulfatase</fullName>
        <ecNumber evidence="9">3.1.6.6</ecNumber>
    </submittedName>
</protein>
<dbReference type="Proteomes" id="UP000318081">
    <property type="component" value="Chromosome"/>
</dbReference>
<dbReference type="RefSeq" id="WP_419580908.1">
    <property type="nucleotide sequence ID" value="NZ_CP036432.1"/>
</dbReference>
<comment type="cofactor">
    <cofactor evidence="1">
        <name>Ca(2+)</name>
        <dbReference type="ChEBI" id="CHEBI:29108"/>
    </cofactor>
</comment>
<keyword evidence="5 9" id="KW-0378">Hydrolase</keyword>
<keyword evidence="4" id="KW-0732">Signal</keyword>